<dbReference type="Proteomes" id="UP000234639">
    <property type="component" value="Unassembled WGS sequence"/>
</dbReference>
<dbReference type="CDD" id="cd00616">
    <property type="entry name" value="AHBA_syn"/>
    <property type="match status" value="1"/>
</dbReference>
<comment type="similarity">
    <text evidence="1 2">Belongs to the DegT/DnrJ/EryC1 family.</text>
</comment>
<dbReference type="PANTHER" id="PTHR30244">
    <property type="entry name" value="TRANSAMINASE"/>
    <property type="match status" value="1"/>
</dbReference>
<evidence type="ECO:0000313" key="4">
    <source>
        <dbReference type="EMBL" id="PKZ29767.1"/>
    </source>
</evidence>
<dbReference type="InterPro" id="IPR000653">
    <property type="entry name" value="DegT/StrS_aminotransferase"/>
</dbReference>
<accession>A0A2I1NBK0</accession>
<dbReference type="SUPFAM" id="SSF53383">
    <property type="entry name" value="PLP-dependent transferases"/>
    <property type="match status" value="1"/>
</dbReference>
<evidence type="ECO:0000313" key="5">
    <source>
        <dbReference type="Proteomes" id="UP000234639"/>
    </source>
</evidence>
<evidence type="ECO:0000313" key="3">
    <source>
        <dbReference type="EMBL" id="MCZ6160568.1"/>
    </source>
</evidence>
<dbReference type="Gene3D" id="3.40.640.10">
    <property type="entry name" value="Type I PLP-dependent aspartate aminotransferase-like (Major domain)"/>
    <property type="match status" value="1"/>
</dbReference>
<dbReference type="EMBL" id="JAPXGO010000010">
    <property type="protein sequence ID" value="MCZ6160568.1"/>
    <property type="molecule type" value="Genomic_DNA"/>
</dbReference>
<dbReference type="GO" id="GO:0030170">
    <property type="term" value="F:pyridoxal phosphate binding"/>
    <property type="evidence" value="ECO:0007669"/>
    <property type="project" value="TreeGrafter"/>
</dbReference>
<dbReference type="InterPro" id="IPR015422">
    <property type="entry name" value="PyrdxlP-dep_Trfase_small"/>
</dbReference>
<dbReference type="Proteomes" id="UP001075225">
    <property type="component" value="Unassembled WGS sequence"/>
</dbReference>
<keyword evidence="4" id="KW-0032">Aminotransferase</keyword>
<name>A0A2I1NBK0_9BACT</name>
<dbReference type="Pfam" id="PF01041">
    <property type="entry name" value="DegT_DnrJ_EryC1"/>
    <property type="match status" value="1"/>
</dbReference>
<dbReference type="EMBL" id="PKHU01000002">
    <property type="protein sequence ID" value="PKZ29767.1"/>
    <property type="molecule type" value="Genomic_DNA"/>
</dbReference>
<comment type="caution">
    <text evidence="4">The sequence shown here is derived from an EMBL/GenBank/DDBJ whole genome shotgun (WGS) entry which is preliminary data.</text>
</comment>
<reference evidence="4 5" key="1">
    <citation type="submission" date="2017-12" db="EMBL/GenBank/DDBJ databases">
        <title>Phylogenetic diversity of female urinary microbiome.</title>
        <authorList>
            <person name="Thomas-White K."/>
            <person name="Wolfe A.J."/>
        </authorList>
    </citation>
    <scope>NUCLEOTIDE SEQUENCE [LARGE SCALE GENOMIC DNA]</scope>
    <source>
        <strain evidence="4 5">UMB0112</strain>
    </source>
</reference>
<sequence length="376" mass="42811">MQIPFFRPQITKDEKNNINQILDDPTFDAALSFESEVINFFNSKYAISTNNGTTAQHLALRAMDIKRADKIICSVNSFPGTAEVIRHFDAEPIFTDINESDFNINIKSLEAVLQKHNHKKLKAIFVSHIAGQSADLNSIYELAKKFDLKVIDDASNGIGTMYNNVKIGSINDSFISTFQLNPQFKKAVATAGFFTTNDEKIASKAKLIRNHAIVTNTQKDGSLDYIYDVVDIGEKYDLNGVCAAFASSWFKKIPNFIKRRKEIAQIYNNELKNCPHITTPLAKKDHIYTQYIIKIDRNRDDFARKLKEAGVNVSLHYIPLYLLSYYKQKYGHKVNDFPIALKTYQQILSLPIYADLSDEEAHYVCEKIKFVASKHV</sequence>
<keyword evidence="4" id="KW-0808">Transferase</keyword>
<gene>
    <name evidence="4" type="ORF">CYJ41_02435</name>
    <name evidence="3" type="ORF">O6B32_08755</name>
</gene>
<evidence type="ECO:0000256" key="2">
    <source>
        <dbReference type="RuleBase" id="RU004508"/>
    </source>
</evidence>
<dbReference type="GO" id="GO:0000271">
    <property type="term" value="P:polysaccharide biosynthetic process"/>
    <property type="evidence" value="ECO:0007669"/>
    <property type="project" value="TreeGrafter"/>
</dbReference>
<keyword evidence="2" id="KW-0663">Pyridoxal phosphate</keyword>
<dbReference type="PIRSF" id="PIRSF000390">
    <property type="entry name" value="PLP_StrS"/>
    <property type="match status" value="1"/>
</dbReference>
<organism evidence="4 5">
    <name type="scientific">Campylobacter ureolyticus</name>
    <dbReference type="NCBI Taxonomy" id="827"/>
    <lineage>
        <taxon>Bacteria</taxon>
        <taxon>Pseudomonadati</taxon>
        <taxon>Campylobacterota</taxon>
        <taxon>Epsilonproteobacteria</taxon>
        <taxon>Campylobacterales</taxon>
        <taxon>Campylobacteraceae</taxon>
        <taxon>Campylobacter</taxon>
    </lineage>
</organism>
<dbReference type="RefSeq" id="WP_101636772.1">
    <property type="nucleotide sequence ID" value="NZ_JAPXGO010000010.1"/>
</dbReference>
<dbReference type="Gene3D" id="3.90.1150.10">
    <property type="entry name" value="Aspartate Aminotransferase, domain 1"/>
    <property type="match status" value="1"/>
</dbReference>
<dbReference type="InterPro" id="IPR015424">
    <property type="entry name" value="PyrdxlP-dep_Trfase"/>
</dbReference>
<evidence type="ECO:0000256" key="1">
    <source>
        <dbReference type="ARBA" id="ARBA00037999"/>
    </source>
</evidence>
<dbReference type="PANTHER" id="PTHR30244:SF34">
    <property type="entry name" value="DTDP-4-AMINO-4,6-DIDEOXYGALACTOSE TRANSAMINASE"/>
    <property type="match status" value="1"/>
</dbReference>
<reference evidence="3" key="2">
    <citation type="submission" date="2022-12" db="EMBL/GenBank/DDBJ databases">
        <title>Species Delineation and Comparative Genomics within the Campylobacter ureolyticus Complex.</title>
        <authorList>
            <person name="Maki J."/>
            <person name="Howard M."/>
            <person name="Connelly S."/>
            <person name="Hardy D.J."/>
            <person name="Cameron A."/>
        </authorList>
    </citation>
    <scope>NUCLEOTIDE SEQUENCE</scope>
    <source>
        <strain evidence="3">URMC_787</strain>
    </source>
</reference>
<protein>
    <submittedName>
        <fullName evidence="4">Aminotransferase DegT</fullName>
    </submittedName>
    <submittedName>
        <fullName evidence="3">DegT/DnrJ/EryC1/StrS aminotransferase family protein</fullName>
    </submittedName>
</protein>
<dbReference type="GO" id="GO:0008483">
    <property type="term" value="F:transaminase activity"/>
    <property type="evidence" value="ECO:0007669"/>
    <property type="project" value="UniProtKB-KW"/>
</dbReference>
<proteinExistence type="inferred from homology"/>
<dbReference type="InterPro" id="IPR015421">
    <property type="entry name" value="PyrdxlP-dep_Trfase_major"/>
</dbReference>
<dbReference type="AlphaFoldDB" id="A0A2I1NBK0"/>